<name>A0A8H8RH95_9HELO</name>
<dbReference type="OrthoDB" id="3547900at2759"/>
<dbReference type="AlphaFoldDB" id="A0A8H8RH95"/>
<dbReference type="EMBL" id="QGMI01000976">
    <property type="protein sequence ID" value="TVY35420.1"/>
    <property type="molecule type" value="Genomic_DNA"/>
</dbReference>
<evidence type="ECO:0000313" key="1">
    <source>
        <dbReference type="EMBL" id="TVY35420.1"/>
    </source>
</evidence>
<gene>
    <name evidence="1" type="ORF">LOCC1_G008265</name>
</gene>
<dbReference type="Proteomes" id="UP000443090">
    <property type="component" value="Unassembled WGS sequence"/>
</dbReference>
<organism evidence="1 2">
    <name type="scientific">Lachnellula occidentalis</name>
    <dbReference type="NCBI Taxonomy" id="215460"/>
    <lineage>
        <taxon>Eukaryota</taxon>
        <taxon>Fungi</taxon>
        <taxon>Dikarya</taxon>
        <taxon>Ascomycota</taxon>
        <taxon>Pezizomycotina</taxon>
        <taxon>Leotiomycetes</taxon>
        <taxon>Helotiales</taxon>
        <taxon>Lachnaceae</taxon>
        <taxon>Lachnellula</taxon>
    </lineage>
</organism>
<proteinExistence type="predicted"/>
<keyword evidence="2" id="KW-1185">Reference proteome</keyword>
<reference evidence="1 2" key="1">
    <citation type="submission" date="2018-05" db="EMBL/GenBank/DDBJ databases">
        <title>Genome sequencing and assembly of the regulated plant pathogen Lachnellula willkommii and related sister species for the development of diagnostic species identification markers.</title>
        <authorList>
            <person name="Giroux E."/>
            <person name="Bilodeau G."/>
        </authorList>
    </citation>
    <scope>NUCLEOTIDE SEQUENCE [LARGE SCALE GENOMIC DNA]</scope>
    <source>
        <strain evidence="1 2">CBS 160.35</strain>
    </source>
</reference>
<protein>
    <submittedName>
        <fullName evidence="1">Uncharacterized protein</fullName>
    </submittedName>
</protein>
<evidence type="ECO:0000313" key="2">
    <source>
        <dbReference type="Proteomes" id="UP000443090"/>
    </source>
</evidence>
<comment type="caution">
    <text evidence="1">The sequence shown here is derived from an EMBL/GenBank/DDBJ whole genome shotgun (WGS) entry which is preliminary data.</text>
</comment>
<sequence length="248" mass="28002">MSVVQQHFTQNSSALTNLASRTSAYITDNDDFVTTARIKTTQDWKDFSRSLLRIDRNATKIRAYTKSEAEQLLTTALSSIQQATSTKLNREVEILGITYPAYIYDSGYLRNLLDIAIEILPGMNDGTQVWPYLHSISRAHRLNNAKALGYPAGTNIDQEDNLLLHFDYQNSVLEASMTAITTDTTNVERDFRITDFGGAEQVASPKKLEYLRFRTKALVKKELSRPIKPPVQHIDFKHIVVGLRCATT</sequence>
<accession>A0A8H8RH95</accession>